<evidence type="ECO:0000313" key="2">
    <source>
        <dbReference type="Proteomes" id="UP000228751"/>
    </source>
</evidence>
<protein>
    <recommendedName>
        <fullName evidence="3">Outer membrane protein beta-barrel domain-containing protein</fullName>
    </recommendedName>
</protein>
<name>A0A2G4R9H6_9PROT</name>
<evidence type="ECO:0008006" key="3">
    <source>
        <dbReference type="Google" id="ProtNLM"/>
    </source>
</evidence>
<dbReference type="EMBL" id="PEBQ01000157">
    <property type="protein sequence ID" value="PHY93233.1"/>
    <property type="molecule type" value="Genomic_DNA"/>
</dbReference>
<dbReference type="RefSeq" id="WP_099541883.1">
    <property type="nucleotide sequence ID" value="NZ_PEBQ01000157.1"/>
</dbReference>
<organism evidence="1 2">
    <name type="scientific">Acetobacter pomorum</name>
    <dbReference type="NCBI Taxonomy" id="65959"/>
    <lineage>
        <taxon>Bacteria</taxon>
        <taxon>Pseudomonadati</taxon>
        <taxon>Pseudomonadota</taxon>
        <taxon>Alphaproteobacteria</taxon>
        <taxon>Acetobacterales</taxon>
        <taxon>Acetobacteraceae</taxon>
        <taxon>Acetobacter</taxon>
    </lineage>
</organism>
<proteinExistence type="predicted"/>
<comment type="caution">
    <text evidence="1">The sequence shown here is derived from an EMBL/GenBank/DDBJ whole genome shotgun (WGS) entry which is preliminary data.</text>
</comment>
<dbReference type="Proteomes" id="UP000228751">
    <property type="component" value="Unassembled WGS sequence"/>
</dbReference>
<evidence type="ECO:0000313" key="1">
    <source>
        <dbReference type="EMBL" id="PHY93233.1"/>
    </source>
</evidence>
<dbReference type="OrthoDB" id="7256004at2"/>
<dbReference type="AlphaFoldDB" id="A0A2G4R9H6"/>
<sequence length="250" mass="27240">MRRIFHLLCGFTICASLNTKPAEAGEKSSPFLISARAGTLGVGPEIEYHRQNSHWGVRGDFDYYNVSLSDVKHEQASFSASGVNYAEHGIVNATYGGRARLINGSILGDYYPWRNSAFRLTSGVIFSGSSISGKGVGHAQGTTTIGGRFTSPFDIPNAGYVGVKAHYAIAEPYVGLGFNTPVWGGFHINMDAGAMFHDDADIHTSPGGMMNEFPKAYSKLKTIADRKIHNYMDRKLPVYPVLMIGVGYRF</sequence>
<reference evidence="1 2" key="1">
    <citation type="submission" date="2017-10" db="EMBL/GenBank/DDBJ databases">
        <title>Genomic analysis of the genus Acetobacter.</title>
        <authorList>
            <person name="Kim K.H."/>
            <person name="Chun B.H."/>
            <person name="Son A.R."/>
            <person name="Jeon C.O."/>
        </authorList>
    </citation>
    <scope>NUCLEOTIDE SEQUENCE [LARGE SCALE GENOMIC DNA]</scope>
    <source>
        <strain evidence="1 2">LHT 2458</strain>
    </source>
</reference>
<dbReference type="Gene3D" id="2.40.160.170">
    <property type="match status" value="1"/>
</dbReference>
<gene>
    <name evidence="1" type="ORF">CSR02_12575</name>
</gene>
<accession>A0A2G4R9H6</accession>
<keyword evidence="2" id="KW-1185">Reference proteome</keyword>